<feature type="transmembrane region" description="Helical" evidence="1">
    <location>
        <begin position="12"/>
        <end position="32"/>
    </location>
</feature>
<gene>
    <name evidence="2" type="ORF">GK108_10970</name>
</gene>
<dbReference type="EMBL" id="JAAFZH010000004">
    <property type="protein sequence ID" value="NDU95395.1"/>
    <property type="molecule type" value="Genomic_DNA"/>
</dbReference>
<evidence type="ECO:0000313" key="3">
    <source>
        <dbReference type="Proteomes" id="UP000474175"/>
    </source>
</evidence>
<accession>A0A6L9L417</accession>
<sequence>MISFQFDRTDTLSWLLIVGLFLMLAVQMWLILRNEALSGQRKALRLVLNGLLWLSLLTYTLRPVWNVTSDTSHALLVSDDVPSDVRQKFSDSLKLKAVVTARTFDGNRFDSVTVLGQEFQPEFLSGLSRQAIRWIPYYATDQLQAIRWKGIVQKGEIQQVTGTLQSSKKQRIKLAYAGRVLDSLDLAEGVATFNLKFPVFTVGRTETELVLDRTPLDTVRFFARSLKPLTYQFILSTPDFESKTLADWLGKNGNSVQMVTTLSRDISNKLTINKATAKPDIIITDPSNAGNVAVKRAIADGKAVLFINLSNPETDCRLINQALGSRWQVRKISNEALISVGTNTGLQALPYSFAANAAQTIIPGYPAAIQRSTGKIGVSLLNETFPLKLSGDSLAYNRFWNAMIAQLQPAASTNSQIEAPVLAGIREQIVVNNVATRSAALTVDKDTIQLTYSPINALSAVGKWRVNSAGWVPAQDSLAVYAEKTGFSTVAKSILVQRYTAAHAADQLRVDSTPRLATVTLPDWVWLVILLVCFTALWVEPKLG</sequence>
<keyword evidence="1" id="KW-1133">Transmembrane helix</keyword>
<proteinExistence type="predicted"/>
<dbReference type="Proteomes" id="UP000474175">
    <property type="component" value="Unassembled WGS sequence"/>
</dbReference>
<reference evidence="2 3" key="1">
    <citation type="submission" date="2020-02" db="EMBL/GenBank/DDBJ databases">
        <title>Draft genome sequence of two Spirosoma agri KCTC 52727 and Spirosoma terrae KCTC 52035.</title>
        <authorList>
            <person name="Rojas J."/>
            <person name="Ambika Manirajan B."/>
            <person name="Suarez C."/>
            <person name="Ratering S."/>
            <person name="Schnell S."/>
        </authorList>
    </citation>
    <scope>NUCLEOTIDE SEQUENCE [LARGE SCALE GENOMIC DNA]</scope>
    <source>
        <strain evidence="2 3">KCTC 52035</strain>
    </source>
</reference>
<keyword evidence="1" id="KW-0472">Membrane</keyword>
<dbReference type="AlphaFoldDB" id="A0A6L9L417"/>
<keyword evidence="1" id="KW-0812">Transmembrane</keyword>
<evidence type="ECO:0000256" key="1">
    <source>
        <dbReference type="SAM" id="Phobius"/>
    </source>
</evidence>
<organism evidence="2 3">
    <name type="scientific">Spirosoma terrae</name>
    <dbReference type="NCBI Taxonomy" id="1968276"/>
    <lineage>
        <taxon>Bacteria</taxon>
        <taxon>Pseudomonadati</taxon>
        <taxon>Bacteroidota</taxon>
        <taxon>Cytophagia</taxon>
        <taxon>Cytophagales</taxon>
        <taxon>Cytophagaceae</taxon>
        <taxon>Spirosoma</taxon>
    </lineage>
</organism>
<evidence type="ECO:0000313" key="2">
    <source>
        <dbReference type="EMBL" id="NDU95395.1"/>
    </source>
</evidence>
<comment type="caution">
    <text evidence="2">The sequence shown here is derived from an EMBL/GenBank/DDBJ whole genome shotgun (WGS) entry which is preliminary data.</text>
</comment>
<protein>
    <recommendedName>
        <fullName evidence="4">Aerotolerance regulator N-terminal domain-containing protein</fullName>
    </recommendedName>
</protein>
<name>A0A6L9L417_9BACT</name>
<evidence type="ECO:0008006" key="4">
    <source>
        <dbReference type="Google" id="ProtNLM"/>
    </source>
</evidence>
<dbReference type="RefSeq" id="WP_163947328.1">
    <property type="nucleotide sequence ID" value="NZ_JAAFZH010000004.1"/>
</dbReference>
<keyword evidence="3" id="KW-1185">Reference proteome</keyword>